<name>A0A8S5SB42_9CAUD</name>
<evidence type="ECO:0000313" key="1">
    <source>
        <dbReference type="EMBL" id="DAF47922.1"/>
    </source>
</evidence>
<protein>
    <submittedName>
        <fullName evidence="1">Uncharacterized protein</fullName>
    </submittedName>
</protein>
<reference evidence="1" key="1">
    <citation type="journal article" date="2021" name="Proc. Natl. Acad. Sci. U.S.A.">
        <title>A Catalog of Tens of Thousands of Viruses from Human Metagenomes Reveals Hidden Associations with Chronic Diseases.</title>
        <authorList>
            <person name="Tisza M.J."/>
            <person name="Buck C.B."/>
        </authorList>
    </citation>
    <scope>NUCLEOTIDE SEQUENCE</scope>
    <source>
        <strain evidence="1">Ct0D87</strain>
    </source>
</reference>
<dbReference type="EMBL" id="BK032561">
    <property type="protein sequence ID" value="DAF47922.1"/>
    <property type="molecule type" value="Genomic_DNA"/>
</dbReference>
<sequence>MRQGTTPTIQITINDIDLNEMQNIYVVFEQNGYILKKESSDLDIEGNTISVSLSQEETLNFKEGTCNIQLRMITKGGVAIASPIKTTKVYRVLNKEVIT</sequence>
<accession>A0A8S5SB42</accession>
<organism evidence="1">
    <name type="scientific">Siphoviridae sp. ct0D87</name>
    <dbReference type="NCBI Taxonomy" id="2827760"/>
    <lineage>
        <taxon>Viruses</taxon>
        <taxon>Duplodnaviria</taxon>
        <taxon>Heunggongvirae</taxon>
        <taxon>Uroviricota</taxon>
        <taxon>Caudoviricetes</taxon>
    </lineage>
</organism>
<proteinExistence type="predicted"/>